<proteinExistence type="predicted"/>
<keyword evidence="3" id="KW-1185">Reference proteome</keyword>
<name>V6LAH2_9EUKA</name>
<accession>V6LAH2</accession>
<organism evidence="1">
    <name type="scientific">Spironucleus salmonicida</name>
    <dbReference type="NCBI Taxonomy" id="348837"/>
    <lineage>
        <taxon>Eukaryota</taxon>
        <taxon>Metamonada</taxon>
        <taxon>Diplomonadida</taxon>
        <taxon>Hexamitidae</taxon>
        <taxon>Hexamitinae</taxon>
        <taxon>Spironucleus</taxon>
    </lineage>
</organism>
<gene>
    <name evidence="1" type="ORF">SS50377_19174</name>
    <name evidence="2" type="ORF">SS50377_26604</name>
</gene>
<evidence type="ECO:0000313" key="1">
    <source>
        <dbReference type="EMBL" id="EST41455.1"/>
    </source>
</evidence>
<dbReference type="EMBL" id="AUWU02000006">
    <property type="protein sequence ID" value="KAH0572394.1"/>
    <property type="molecule type" value="Genomic_DNA"/>
</dbReference>
<dbReference type="VEuPathDB" id="GiardiaDB:SS50377_26604"/>
<dbReference type="Gene3D" id="3.30.40.10">
    <property type="entry name" value="Zinc/RING finger domain, C3HC4 (zinc finger)"/>
    <property type="match status" value="1"/>
</dbReference>
<reference evidence="1 2" key="1">
    <citation type="journal article" date="2014" name="PLoS Genet.">
        <title>The Genome of Spironucleus salmonicida Highlights a Fish Pathogen Adapted to Fluctuating Environments.</title>
        <authorList>
            <person name="Xu F."/>
            <person name="Jerlstrom-Hultqvist J."/>
            <person name="Einarsson E."/>
            <person name="Astvaldsson A."/>
            <person name="Svard S.G."/>
            <person name="Andersson J.O."/>
        </authorList>
    </citation>
    <scope>NUCLEOTIDE SEQUENCE</scope>
    <source>
        <strain evidence="2">ATCC 50377</strain>
    </source>
</reference>
<dbReference type="Proteomes" id="UP000018208">
    <property type="component" value="Unassembled WGS sequence"/>
</dbReference>
<dbReference type="EMBL" id="KI546170">
    <property type="protein sequence ID" value="EST41455.1"/>
    <property type="molecule type" value="Genomic_DNA"/>
</dbReference>
<dbReference type="InterPro" id="IPR013083">
    <property type="entry name" value="Znf_RING/FYVE/PHD"/>
</dbReference>
<reference evidence="2" key="2">
    <citation type="submission" date="2020-12" db="EMBL/GenBank/DDBJ databases">
        <title>New Spironucleus salmonicida genome in near-complete chromosomes.</title>
        <authorList>
            <person name="Xu F."/>
            <person name="Kurt Z."/>
            <person name="Jimenez-Gonzalez A."/>
            <person name="Astvaldsson A."/>
            <person name="Andersson J.O."/>
            <person name="Svard S.G."/>
        </authorList>
    </citation>
    <scope>NUCLEOTIDE SEQUENCE</scope>
    <source>
        <strain evidence="2">ATCC 50377</strain>
    </source>
</reference>
<protein>
    <submittedName>
        <fullName evidence="1">Zinc finger domain-containing protein</fullName>
    </submittedName>
</protein>
<evidence type="ECO:0000313" key="3">
    <source>
        <dbReference type="Proteomes" id="UP000018208"/>
    </source>
</evidence>
<sequence>MQIPADLRFFDVNGQSFLSSLSCINITINQSQIEGICHFLNQISDQNIYTSLESLSYINLDIFQHQNIFIVDITQLHTGRVLISDELRIAQLNNFYIKVPSIYQPIYDSIIAYLMYKETKYEVDDDLISNIPNQVLKLLELNIAISYPIFEDLLDDINIAVPPSAAKIITRGQIFHYIRSGKVSLVEFIRFCIRQSFTFSEVGEKINSIKLKDELVDQILENWIGNMYIVNDIDELKSKKQVIVKLTSDITKNMINQPCRTDQCNHLQIFEYKDYLRKHQCPICNKQGNIYIDKYFMNLIDVLRDEYKHVNIMSVKIDPLTFCCVDVIAIKIKRQQVIDLEQ</sequence>
<dbReference type="AlphaFoldDB" id="V6LAH2"/>
<evidence type="ECO:0000313" key="2">
    <source>
        <dbReference type="EMBL" id="KAH0572394.1"/>
    </source>
</evidence>